<dbReference type="GO" id="GO:0016787">
    <property type="term" value="F:hydrolase activity"/>
    <property type="evidence" value="ECO:0007669"/>
    <property type="project" value="UniProtKB-KW"/>
</dbReference>
<dbReference type="Gene3D" id="3.20.20.140">
    <property type="entry name" value="Metal-dependent hydrolases"/>
    <property type="match status" value="1"/>
</dbReference>
<reference evidence="3 4" key="1">
    <citation type="submission" date="2017-04" db="EMBL/GenBank/DDBJ databases">
        <title>Kefir bacterial isolates.</title>
        <authorList>
            <person name="Kim Y."/>
            <person name="Blasche S."/>
            <person name="Patil K.R."/>
        </authorList>
    </citation>
    <scope>NUCLEOTIDE SEQUENCE [LARGE SCALE GENOMIC DNA]</scope>
    <source>
        <strain evidence="3 4">OG2</strain>
    </source>
</reference>
<gene>
    <name evidence="3" type="ORF">B8X04_11205</name>
</gene>
<evidence type="ECO:0000256" key="1">
    <source>
        <dbReference type="ARBA" id="ARBA00023239"/>
    </source>
</evidence>
<dbReference type="InterPro" id="IPR006680">
    <property type="entry name" value="Amidohydro-rel"/>
</dbReference>
<dbReference type="PANTHER" id="PTHR21240">
    <property type="entry name" value="2-AMINO-3-CARBOXYLMUCONATE-6-SEMIALDEHYDE DECARBOXYLASE"/>
    <property type="match status" value="1"/>
</dbReference>
<protein>
    <submittedName>
        <fullName evidence="3">4-hydroxyphenyl-beta-ketoacyl-CoA hydrolase</fullName>
    </submittedName>
</protein>
<dbReference type="GO" id="GO:0016831">
    <property type="term" value="F:carboxy-lyase activity"/>
    <property type="evidence" value="ECO:0007669"/>
    <property type="project" value="InterPro"/>
</dbReference>
<dbReference type="InterPro" id="IPR032465">
    <property type="entry name" value="ACMSD"/>
</dbReference>
<dbReference type="EMBL" id="NCWY01000009">
    <property type="protein sequence ID" value="PAK95052.1"/>
    <property type="molecule type" value="Genomic_DNA"/>
</dbReference>
<dbReference type="InterPro" id="IPR032466">
    <property type="entry name" value="Metal_Hydrolase"/>
</dbReference>
<name>A0A269ZB71_9MICO</name>
<dbReference type="CDD" id="cd01292">
    <property type="entry name" value="metallo-dependent_hydrolases"/>
    <property type="match status" value="1"/>
</dbReference>
<dbReference type="Proteomes" id="UP000216867">
    <property type="component" value="Unassembled WGS sequence"/>
</dbReference>
<proteinExistence type="predicted"/>
<dbReference type="GeneID" id="99774073"/>
<dbReference type="SUPFAM" id="SSF51556">
    <property type="entry name" value="Metallo-dependent hydrolases"/>
    <property type="match status" value="1"/>
</dbReference>
<organism evidence="3 4">
    <name type="scientific">Brevibacterium casei</name>
    <dbReference type="NCBI Taxonomy" id="33889"/>
    <lineage>
        <taxon>Bacteria</taxon>
        <taxon>Bacillati</taxon>
        <taxon>Actinomycetota</taxon>
        <taxon>Actinomycetes</taxon>
        <taxon>Micrococcales</taxon>
        <taxon>Brevibacteriaceae</taxon>
        <taxon>Brevibacterium</taxon>
    </lineage>
</organism>
<evidence type="ECO:0000259" key="2">
    <source>
        <dbReference type="Pfam" id="PF04909"/>
    </source>
</evidence>
<sequence length="295" mass="32206">MRYEPAIDTAAITALDVHTHVEADDHEHTTLDAELLDASAEYFRAPVPRTPTVADLAAYYREHNMAAVVFTVDATTALGGHPPVSSQMIAEEAARNNDVLIPFGSVDPLRPAEALARIRELAVDYGVRGMKFHPSLQGFNPSAREHYPLWEACAEHGLVTLFHTGQTGIGAGLPGGRGIRLRYSDPMLLDDVAADFPELTMILAHPSVPWVDASISIATHKANVFIDLSGWSPKYFPPQLVRAIGSILKDKTLFGSDFPLITPERWMSDFAALDVKPDAVPLILKDNAIRVLGLR</sequence>
<keyword evidence="1" id="KW-0456">Lyase</keyword>
<evidence type="ECO:0000313" key="4">
    <source>
        <dbReference type="Proteomes" id="UP000216867"/>
    </source>
</evidence>
<accession>A0A269ZB71</accession>
<keyword evidence="3" id="KW-0378">Hydrolase</keyword>
<dbReference type="RefSeq" id="WP_095376321.1">
    <property type="nucleotide sequence ID" value="NZ_CP065629.1"/>
</dbReference>
<feature type="domain" description="Amidohydrolase-related" evidence="2">
    <location>
        <begin position="16"/>
        <end position="294"/>
    </location>
</feature>
<dbReference type="AlphaFoldDB" id="A0A269ZB71"/>
<evidence type="ECO:0000313" key="3">
    <source>
        <dbReference type="EMBL" id="PAK95052.1"/>
    </source>
</evidence>
<comment type="caution">
    <text evidence="3">The sequence shown here is derived from an EMBL/GenBank/DDBJ whole genome shotgun (WGS) entry which is preliminary data.</text>
</comment>
<dbReference type="PANTHER" id="PTHR21240:SF19">
    <property type="entry name" value="CATALYTIC_ HYDROLASE"/>
    <property type="match status" value="1"/>
</dbReference>
<dbReference type="Pfam" id="PF04909">
    <property type="entry name" value="Amidohydro_2"/>
    <property type="match status" value="1"/>
</dbReference>